<keyword evidence="4 6" id="KW-0472">Membrane</keyword>
<evidence type="ECO:0000313" key="8">
    <source>
        <dbReference type="Proteomes" id="UP000832041"/>
    </source>
</evidence>
<feature type="transmembrane region" description="Helical" evidence="6">
    <location>
        <begin position="59"/>
        <end position="80"/>
    </location>
</feature>
<evidence type="ECO:0000256" key="3">
    <source>
        <dbReference type="ARBA" id="ARBA00022989"/>
    </source>
</evidence>
<keyword evidence="7" id="KW-0808">Transferase</keyword>
<proteinExistence type="predicted"/>
<dbReference type="InterPro" id="IPR044878">
    <property type="entry name" value="UbiA_sf"/>
</dbReference>
<keyword evidence="7" id="KW-0328">Glycosyltransferase</keyword>
<sequence>MSGPACRPHPERGAPAAGRPGPLPVARGVLLSARPRQWTKNLLVVAAPALAGELASPPVAVGTLLTFALFCVAASGTYLLNDVADAAADRAHARKRHRPVASGLVPAPLAAGLGTLLAAAAPLGALAAGQWRLALVLAGYLVLSLGYTYRLKHVPGCDIAAVAGCHALRALAGGLATGLPITGWFLLVVCLGALLVVAGKREAELRNPDAGGGRVTLAHYTTGFLARVRATAAAAMIVTYGLWALETRTGPALALTAASVVPLVTAVLRLHLLVERGIGEEPEELVLRDRPLQLCLAALLALVLLGVHLD</sequence>
<keyword evidence="3 6" id="KW-1133">Transmembrane helix</keyword>
<feature type="transmembrane region" description="Helical" evidence="6">
    <location>
        <begin position="291"/>
        <end position="309"/>
    </location>
</feature>
<dbReference type="RefSeq" id="WP_248590162.1">
    <property type="nucleotide sequence ID" value="NZ_BAABEB010000004.1"/>
</dbReference>
<dbReference type="InterPro" id="IPR000537">
    <property type="entry name" value="UbiA_prenyltransferase"/>
</dbReference>
<accession>A0ABY4L1W6</accession>
<gene>
    <name evidence="7" type="ORF">FOF52_12530</name>
</gene>
<evidence type="ECO:0000256" key="4">
    <source>
        <dbReference type="ARBA" id="ARBA00023136"/>
    </source>
</evidence>
<evidence type="ECO:0000256" key="1">
    <source>
        <dbReference type="ARBA" id="ARBA00004141"/>
    </source>
</evidence>
<dbReference type="Pfam" id="PF01040">
    <property type="entry name" value="UbiA"/>
    <property type="match status" value="1"/>
</dbReference>
<dbReference type="NCBIfam" id="NF008978">
    <property type="entry name" value="PRK12324.1-4"/>
    <property type="match status" value="1"/>
</dbReference>
<feature type="transmembrane region" description="Helical" evidence="6">
    <location>
        <begin position="100"/>
        <end position="125"/>
    </location>
</feature>
<dbReference type="EMBL" id="CP051627">
    <property type="protein sequence ID" value="UPT21673.1"/>
    <property type="molecule type" value="Genomic_DNA"/>
</dbReference>
<dbReference type="GO" id="GO:0016757">
    <property type="term" value="F:glycosyltransferase activity"/>
    <property type="evidence" value="ECO:0007669"/>
    <property type="project" value="UniProtKB-KW"/>
</dbReference>
<reference evidence="7 8" key="1">
    <citation type="submission" date="2020-04" db="EMBL/GenBank/DDBJ databases">
        <title>Thermobifida alba genome sequencing and assembly.</title>
        <authorList>
            <person name="Luzics S."/>
            <person name="Horvath B."/>
            <person name="Nagy I."/>
            <person name="Toth A."/>
            <person name="Nagy I."/>
            <person name="Kukolya J."/>
        </authorList>
    </citation>
    <scope>NUCLEOTIDE SEQUENCE [LARGE SCALE GENOMIC DNA]</scope>
    <source>
        <strain evidence="7 8">DSM 43795</strain>
    </source>
</reference>
<dbReference type="Proteomes" id="UP000832041">
    <property type="component" value="Chromosome"/>
</dbReference>
<evidence type="ECO:0000256" key="2">
    <source>
        <dbReference type="ARBA" id="ARBA00022692"/>
    </source>
</evidence>
<feature type="region of interest" description="Disordered" evidence="5">
    <location>
        <begin position="1"/>
        <end position="21"/>
    </location>
</feature>
<dbReference type="Gene3D" id="1.10.357.140">
    <property type="entry name" value="UbiA prenyltransferase"/>
    <property type="match status" value="1"/>
</dbReference>
<protein>
    <submittedName>
        <fullName evidence="7">Decaprenyl-phosphate phosphoribosyltransferase</fullName>
        <ecNumber evidence="7">2.4.2.45</ecNumber>
    </submittedName>
</protein>
<dbReference type="EC" id="2.4.2.45" evidence="7"/>
<keyword evidence="2 6" id="KW-0812">Transmembrane</keyword>
<organism evidence="7 8">
    <name type="scientific">Thermobifida alba</name>
    <name type="common">Thermomonospora alba</name>
    <dbReference type="NCBI Taxonomy" id="53522"/>
    <lineage>
        <taxon>Bacteria</taxon>
        <taxon>Bacillati</taxon>
        <taxon>Actinomycetota</taxon>
        <taxon>Actinomycetes</taxon>
        <taxon>Streptosporangiales</taxon>
        <taxon>Nocardiopsidaceae</taxon>
        <taxon>Thermobifida</taxon>
    </lineage>
</organism>
<name>A0ABY4L1W6_THEAE</name>
<feature type="transmembrane region" description="Helical" evidence="6">
    <location>
        <begin position="251"/>
        <end position="270"/>
    </location>
</feature>
<comment type="subcellular location">
    <subcellularLocation>
        <location evidence="1">Membrane</location>
        <topology evidence="1">Multi-pass membrane protein</topology>
    </subcellularLocation>
</comment>
<feature type="transmembrane region" description="Helical" evidence="6">
    <location>
        <begin position="181"/>
        <end position="198"/>
    </location>
</feature>
<keyword evidence="8" id="KW-1185">Reference proteome</keyword>
<feature type="transmembrane region" description="Helical" evidence="6">
    <location>
        <begin position="224"/>
        <end position="245"/>
    </location>
</feature>
<evidence type="ECO:0000313" key="7">
    <source>
        <dbReference type="EMBL" id="UPT21673.1"/>
    </source>
</evidence>
<evidence type="ECO:0000256" key="6">
    <source>
        <dbReference type="SAM" id="Phobius"/>
    </source>
</evidence>
<evidence type="ECO:0000256" key="5">
    <source>
        <dbReference type="SAM" id="MobiDB-lite"/>
    </source>
</evidence>